<gene>
    <name evidence="1" type="ORF">ACFPH6_02045</name>
</gene>
<proteinExistence type="predicted"/>
<dbReference type="InterPro" id="IPR011033">
    <property type="entry name" value="PRC_barrel-like_sf"/>
</dbReference>
<evidence type="ECO:0000313" key="1">
    <source>
        <dbReference type="EMBL" id="MFC4463399.1"/>
    </source>
</evidence>
<keyword evidence="2" id="KW-1185">Reference proteome</keyword>
<reference evidence="2" key="1">
    <citation type="journal article" date="2019" name="Int. J. Syst. Evol. Microbiol.">
        <title>The Global Catalogue of Microorganisms (GCM) 10K type strain sequencing project: providing services to taxonomists for standard genome sequencing and annotation.</title>
        <authorList>
            <consortium name="The Broad Institute Genomics Platform"/>
            <consortium name="The Broad Institute Genome Sequencing Center for Infectious Disease"/>
            <person name="Wu L."/>
            <person name="Ma J."/>
        </authorList>
    </citation>
    <scope>NUCLEOTIDE SEQUENCE [LARGE SCALE GENOMIC DNA]</scope>
    <source>
        <strain evidence="2">DT43</strain>
    </source>
</reference>
<dbReference type="Proteomes" id="UP001596012">
    <property type="component" value="Unassembled WGS sequence"/>
</dbReference>
<name>A0ABV8YDM3_9ACTN</name>
<evidence type="ECO:0000313" key="2">
    <source>
        <dbReference type="Proteomes" id="UP001596012"/>
    </source>
</evidence>
<comment type="caution">
    <text evidence="1">The sequence shown here is derived from an EMBL/GenBank/DDBJ whole genome shotgun (WGS) entry which is preliminary data.</text>
</comment>
<dbReference type="EMBL" id="JBHSFG010000003">
    <property type="protein sequence ID" value="MFC4463399.1"/>
    <property type="molecule type" value="Genomic_DNA"/>
</dbReference>
<accession>A0ABV8YDM3</accession>
<sequence>MDRDTIWSYAPQSGYREGQILTGFTVEATDGTIGHVDRQADDAPRRHLIVDTGVWVFGKSVLVPAGLVTHIDSEAQKITVASTRDTIKSAPSFRTDRETLDASYLDSVAAYYLDLPRRQAT</sequence>
<organism evidence="1 2">
    <name type="scientific">Streptomyces xiangluensis</name>
    <dbReference type="NCBI Taxonomy" id="2665720"/>
    <lineage>
        <taxon>Bacteria</taxon>
        <taxon>Bacillati</taxon>
        <taxon>Actinomycetota</taxon>
        <taxon>Actinomycetes</taxon>
        <taxon>Kitasatosporales</taxon>
        <taxon>Streptomycetaceae</taxon>
        <taxon>Streptomyces</taxon>
    </lineage>
</organism>
<dbReference type="InterPro" id="IPR014747">
    <property type="entry name" value="Bac_photo_RC_H_C"/>
</dbReference>
<protein>
    <submittedName>
        <fullName evidence="1">PRC-barrel domain containing protein</fullName>
    </submittedName>
</protein>
<dbReference type="RefSeq" id="WP_386336610.1">
    <property type="nucleotide sequence ID" value="NZ_JBHSFG010000003.1"/>
</dbReference>
<dbReference type="SUPFAM" id="SSF50346">
    <property type="entry name" value="PRC-barrel domain"/>
    <property type="match status" value="1"/>
</dbReference>
<dbReference type="Gene3D" id="3.90.50.10">
    <property type="entry name" value="Photosynthetic Reaction Center, subunit H, domain 2"/>
    <property type="match status" value="1"/>
</dbReference>